<feature type="region of interest" description="Disordered" evidence="1">
    <location>
        <begin position="1"/>
        <end position="34"/>
    </location>
</feature>
<dbReference type="InParanoid" id="A0A7N2L6N9"/>
<feature type="region of interest" description="Disordered" evidence="1">
    <location>
        <begin position="114"/>
        <end position="133"/>
    </location>
</feature>
<reference evidence="2 3" key="1">
    <citation type="journal article" date="2016" name="G3 (Bethesda)">
        <title>First Draft Assembly and Annotation of the Genome of a California Endemic Oak Quercus lobata Nee (Fagaceae).</title>
        <authorList>
            <person name="Sork V.L."/>
            <person name="Fitz-Gibbon S.T."/>
            <person name="Puiu D."/>
            <person name="Crepeau M."/>
            <person name="Gugger P.F."/>
            <person name="Sherman R."/>
            <person name="Stevens K."/>
            <person name="Langley C.H."/>
            <person name="Pellegrini M."/>
            <person name="Salzberg S.L."/>
        </authorList>
    </citation>
    <scope>NUCLEOTIDE SEQUENCE [LARGE SCALE GENOMIC DNA]</scope>
    <source>
        <strain evidence="2 3">cv. SW786</strain>
    </source>
</reference>
<protein>
    <submittedName>
        <fullName evidence="2">Uncharacterized protein</fullName>
    </submittedName>
</protein>
<dbReference type="AlphaFoldDB" id="A0A7N2L6N9"/>
<dbReference type="EnsemblPlants" id="QL03p034174:mrna">
    <property type="protein sequence ID" value="QL03p034174:mrna"/>
    <property type="gene ID" value="QL03p034174"/>
</dbReference>
<feature type="compositionally biased region" description="Polar residues" evidence="1">
    <location>
        <begin position="188"/>
        <end position="197"/>
    </location>
</feature>
<dbReference type="EMBL" id="LRBV02000003">
    <property type="status" value="NOT_ANNOTATED_CDS"/>
    <property type="molecule type" value="Genomic_DNA"/>
</dbReference>
<evidence type="ECO:0000313" key="2">
    <source>
        <dbReference type="EnsemblPlants" id="QL03p034174:mrna"/>
    </source>
</evidence>
<feature type="compositionally biased region" description="Basic and acidic residues" evidence="1">
    <location>
        <begin position="198"/>
        <end position="208"/>
    </location>
</feature>
<dbReference type="Proteomes" id="UP000594261">
    <property type="component" value="Chromosome 3"/>
</dbReference>
<sequence length="293" mass="32890">MQDTDDGAGDMDVAGQSETKTDDDTQSRKDVEQPMEVECLTDDAWEITVSIELKSKMAGPWQTSVILKLMGKQQGYHALKTRLAGIWRPEGHKEVNCSEAREGATDTLATVVAPRGGGGMAEHDPSHPLENDATCEKHGLHAVTTHRHLYPTPSVHDPHPDRSRSSLHPNSHRRTESPTPSLHAHAIPSSQRPSSSDGEPRTDLESHYNEKNVSYVRIPVHPRIAMAWYQMTQTPSLPLRLEQPPQNQTRRMTRGHVRVWRSVHPYQAPVGHPVAQPVWQPRRVQPAWSHRNV</sequence>
<keyword evidence="3" id="KW-1185">Reference proteome</keyword>
<evidence type="ECO:0000313" key="3">
    <source>
        <dbReference type="Proteomes" id="UP000594261"/>
    </source>
</evidence>
<feature type="compositionally biased region" description="Basic and acidic residues" evidence="1">
    <location>
        <begin position="19"/>
        <end position="32"/>
    </location>
</feature>
<evidence type="ECO:0000256" key="1">
    <source>
        <dbReference type="SAM" id="MobiDB-lite"/>
    </source>
</evidence>
<accession>A0A7N2L6N9</accession>
<organism evidence="2 3">
    <name type="scientific">Quercus lobata</name>
    <name type="common">Valley oak</name>
    <dbReference type="NCBI Taxonomy" id="97700"/>
    <lineage>
        <taxon>Eukaryota</taxon>
        <taxon>Viridiplantae</taxon>
        <taxon>Streptophyta</taxon>
        <taxon>Embryophyta</taxon>
        <taxon>Tracheophyta</taxon>
        <taxon>Spermatophyta</taxon>
        <taxon>Magnoliopsida</taxon>
        <taxon>eudicotyledons</taxon>
        <taxon>Gunneridae</taxon>
        <taxon>Pentapetalae</taxon>
        <taxon>rosids</taxon>
        <taxon>fabids</taxon>
        <taxon>Fagales</taxon>
        <taxon>Fagaceae</taxon>
        <taxon>Quercus</taxon>
    </lineage>
</organism>
<name>A0A7N2L6N9_QUELO</name>
<reference evidence="2" key="2">
    <citation type="submission" date="2021-01" db="UniProtKB">
        <authorList>
            <consortium name="EnsemblPlants"/>
        </authorList>
    </citation>
    <scope>IDENTIFICATION</scope>
</reference>
<proteinExistence type="predicted"/>
<feature type="region of interest" description="Disordered" evidence="1">
    <location>
        <begin position="149"/>
        <end position="208"/>
    </location>
</feature>
<dbReference type="Gramene" id="QL03p034174:mrna">
    <property type="protein sequence ID" value="QL03p034174:mrna"/>
    <property type="gene ID" value="QL03p034174"/>
</dbReference>
<feature type="compositionally biased region" description="Basic and acidic residues" evidence="1">
    <location>
        <begin position="121"/>
        <end position="133"/>
    </location>
</feature>